<comment type="caution">
    <text evidence="1">The sequence shown here is derived from an EMBL/GenBank/DDBJ whole genome shotgun (WGS) entry which is preliminary data.</text>
</comment>
<organism evidence="1 2">
    <name type="scientific">Actinoplanes digitatis</name>
    <dbReference type="NCBI Taxonomy" id="1868"/>
    <lineage>
        <taxon>Bacteria</taxon>
        <taxon>Bacillati</taxon>
        <taxon>Actinomycetota</taxon>
        <taxon>Actinomycetes</taxon>
        <taxon>Micromonosporales</taxon>
        <taxon>Micromonosporaceae</taxon>
        <taxon>Actinoplanes</taxon>
    </lineage>
</organism>
<dbReference type="RefSeq" id="WP_184992119.1">
    <property type="nucleotide sequence ID" value="NZ_BOMK01000001.1"/>
</dbReference>
<name>A0A7W7HVN3_9ACTN</name>
<accession>A0A7W7HVN3</accession>
<dbReference type="Proteomes" id="UP000578112">
    <property type="component" value="Unassembled WGS sequence"/>
</dbReference>
<dbReference type="AlphaFoldDB" id="A0A7W7HVN3"/>
<keyword evidence="2" id="KW-1185">Reference proteome</keyword>
<reference evidence="1 2" key="1">
    <citation type="submission" date="2020-08" db="EMBL/GenBank/DDBJ databases">
        <title>Sequencing the genomes of 1000 actinobacteria strains.</title>
        <authorList>
            <person name="Klenk H.-P."/>
        </authorList>
    </citation>
    <scope>NUCLEOTIDE SEQUENCE [LARGE SCALE GENOMIC DNA]</scope>
    <source>
        <strain evidence="1 2">DSM 43149</strain>
    </source>
</reference>
<protein>
    <submittedName>
        <fullName evidence="1">Uncharacterized protein</fullName>
    </submittedName>
</protein>
<dbReference type="EMBL" id="JACHNH010000001">
    <property type="protein sequence ID" value="MBB4761610.1"/>
    <property type="molecule type" value="Genomic_DNA"/>
</dbReference>
<sequence length="111" mass="12184">MGLLLAVSIGTGLWGQARMDAASARVAEAARTRSHAQTAKFRTADFAGRQTGYAFDFLRESLEWQAHQTAEELTRVAGRLRGEVAQPGRCRSLGCGRSLTFPDMWGNDLLR</sequence>
<evidence type="ECO:0000313" key="2">
    <source>
        <dbReference type="Proteomes" id="UP000578112"/>
    </source>
</evidence>
<proteinExistence type="predicted"/>
<evidence type="ECO:0000313" key="1">
    <source>
        <dbReference type="EMBL" id="MBB4761610.1"/>
    </source>
</evidence>
<gene>
    <name evidence="1" type="ORF">BJ971_002166</name>
</gene>